<dbReference type="SUPFAM" id="SSF54637">
    <property type="entry name" value="Thioesterase/thiol ester dehydrase-isomerase"/>
    <property type="match status" value="1"/>
</dbReference>
<dbReference type="AlphaFoldDB" id="A0ABD6FDI7"/>
<comment type="similarity">
    <text evidence="1">Belongs to the enoyl-CoA hydratase/isomerase family.</text>
</comment>
<proteinExistence type="inferred from homology"/>
<dbReference type="Gene3D" id="3.10.129.10">
    <property type="entry name" value="Hotdog Thioesterase"/>
    <property type="match status" value="1"/>
</dbReference>
<dbReference type="InterPro" id="IPR029069">
    <property type="entry name" value="HotDog_dom_sf"/>
</dbReference>
<name>A0ABD6FDI7_9PSEU</name>
<evidence type="ECO:0000259" key="2">
    <source>
        <dbReference type="Pfam" id="PF01575"/>
    </source>
</evidence>
<organism evidence="3 4">
    <name type="scientific">Thermocrispum agreste</name>
    <dbReference type="NCBI Taxonomy" id="37925"/>
    <lineage>
        <taxon>Bacteria</taxon>
        <taxon>Bacillati</taxon>
        <taxon>Actinomycetota</taxon>
        <taxon>Actinomycetes</taxon>
        <taxon>Pseudonocardiales</taxon>
        <taxon>Pseudonocardiaceae</taxon>
        <taxon>Thermocrispum</taxon>
    </lineage>
</organism>
<protein>
    <submittedName>
        <fullName evidence="3">MaoC family dehydratase</fullName>
    </submittedName>
</protein>
<dbReference type="InterPro" id="IPR002539">
    <property type="entry name" value="MaoC-like_dom"/>
</dbReference>
<reference evidence="3 4" key="1">
    <citation type="journal article" date="2021" name="BMC Genomics">
        <title>Genome-resolved metagenome and metatranscriptome analyses of thermophilic composting reveal key bacterial players and their metabolic interactions.</title>
        <authorList>
            <person name="Braga L.P.P."/>
            <person name="Pereira R.V."/>
            <person name="Martins L.F."/>
            <person name="Moura L.M.S."/>
            <person name="Sanchez F.B."/>
            <person name="Patane J.S.L."/>
            <person name="da Silva A.M."/>
            <person name="Setubal J.C."/>
        </authorList>
    </citation>
    <scope>NUCLEOTIDE SEQUENCE [LARGE SCALE GENOMIC DNA]</scope>
    <source>
        <strain evidence="3">ZC4RG45</strain>
    </source>
</reference>
<evidence type="ECO:0000313" key="4">
    <source>
        <dbReference type="Proteomes" id="UP000249324"/>
    </source>
</evidence>
<evidence type="ECO:0000313" key="3">
    <source>
        <dbReference type="EMBL" id="MFO7191087.1"/>
    </source>
</evidence>
<dbReference type="Proteomes" id="UP000249324">
    <property type="component" value="Unassembled WGS sequence"/>
</dbReference>
<dbReference type="CDD" id="cd03441">
    <property type="entry name" value="R_hydratase_like"/>
    <property type="match status" value="1"/>
</dbReference>
<gene>
    <name evidence="3" type="ORF">DIU77_002445</name>
</gene>
<accession>A0ABD6FDI7</accession>
<comment type="caution">
    <text evidence="3">The sequence shown here is derived from an EMBL/GenBank/DDBJ whole genome shotgun (WGS) entry which is preliminary data.</text>
</comment>
<sequence>MSQHISTQARDVQVGTEIPPLELTVDPEKMKVMTALLADPNPIHFDPRALAALGMPERTVNQGPLNMGYLQTMLARWAGGRDRLLSFQVRFRGNVLAGDRVRAQGTVTAIEDTERGRVATCDISLVVVGGAEVLTGTADVIIEE</sequence>
<evidence type="ECO:0000256" key="1">
    <source>
        <dbReference type="ARBA" id="ARBA00005254"/>
    </source>
</evidence>
<dbReference type="Pfam" id="PF01575">
    <property type="entry name" value="MaoC_dehydratas"/>
    <property type="match status" value="1"/>
</dbReference>
<dbReference type="EMBL" id="QGUI02000015">
    <property type="protein sequence ID" value="MFO7191087.1"/>
    <property type="molecule type" value="Genomic_DNA"/>
</dbReference>
<feature type="domain" description="MaoC-like" evidence="2">
    <location>
        <begin position="21"/>
        <end position="117"/>
    </location>
</feature>